<dbReference type="EMBL" id="CALYLO010000006">
    <property type="protein sequence ID" value="CAH8247334.1"/>
    <property type="molecule type" value="Genomic_DNA"/>
</dbReference>
<proteinExistence type="predicted"/>
<comment type="caution">
    <text evidence="1">The sequence shown here is derived from an EMBL/GenBank/DDBJ whole genome shotgun (WGS) entry which is preliminary data.</text>
</comment>
<sequence>MGKQKGERIQLKVVAHYVLVDGDKRVEVDPATTNLPDRCKLALAEMITGQKYELTEMSVGS</sequence>
<dbReference type="Proteomes" id="UP001154322">
    <property type="component" value="Unassembled WGS sequence"/>
</dbReference>
<gene>
    <name evidence="1" type="ORF">WJ0W_004568</name>
</gene>
<keyword evidence="2" id="KW-1185">Reference proteome</keyword>
<organism evidence="1 2">
    <name type="scientific">Paenibacillus melissococcoides</name>
    <dbReference type="NCBI Taxonomy" id="2912268"/>
    <lineage>
        <taxon>Bacteria</taxon>
        <taxon>Bacillati</taxon>
        <taxon>Bacillota</taxon>
        <taxon>Bacilli</taxon>
        <taxon>Bacillales</taxon>
        <taxon>Paenibacillaceae</taxon>
        <taxon>Paenibacillus</taxon>
    </lineage>
</organism>
<evidence type="ECO:0000313" key="1">
    <source>
        <dbReference type="EMBL" id="CAH8247334.1"/>
    </source>
</evidence>
<dbReference type="RefSeq" id="WP_213427029.1">
    <property type="nucleotide sequence ID" value="NZ_AP031286.1"/>
</dbReference>
<accession>A0ABM9G7Y8</accession>
<reference evidence="1" key="1">
    <citation type="submission" date="2022-06" db="EMBL/GenBank/DDBJ databases">
        <authorList>
            <person name="Dietemann V."/>
            <person name="Ory F."/>
            <person name="Dainat B."/>
            <person name="Oberhansli S."/>
        </authorList>
    </citation>
    <scope>NUCLEOTIDE SEQUENCE</scope>
    <source>
        <strain evidence="1">Ena-SAMPLE-TAB-26-04-2022-14:26:32:270-5432</strain>
    </source>
</reference>
<name>A0ABM9G7Y8_9BACL</name>
<protein>
    <submittedName>
        <fullName evidence="1">Uncharacterized protein</fullName>
    </submittedName>
</protein>
<evidence type="ECO:0000313" key="2">
    <source>
        <dbReference type="Proteomes" id="UP001154322"/>
    </source>
</evidence>